<organism evidence="1 2">
    <name type="scientific">Hyalomma asiaticum</name>
    <name type="common">Tick</name>
    <dbReference type="NCBI Taxonomy" id="266040"/>
    <lineage>
        <taxon>Eukaryota</taxon>
        <taxon>Metazoa</taxon>
        <taxon>Ecdysozoa</taxon>
        <taxon>Arthropoda</taxon>
        <taxon>Chelicerata</taxon>
        <taxon>Arachnida</taxon>
        <taxon>Acari</taxon>
        <taxon>Parasitiformes</taxon>
        <taxon>Ixodida</taxon>
        <taxon>Ixodoidea</taxon>
        <taxon>Ixodidae</taxon>
        <taxon>Hyalomminae</taxon>
        <taxon>Hyalomma</taxon>
    </lineage>
</organism>
<evidence type="ECO:0000313" key="2">
    <source>
        <dbReference type="Proteomes" id="UP000821845"/>
    </source>
</evidence>
<evidence type="ECO:0000313" key="1">
    <source>
        <dbReference type="EMBL" id="KAH6933962.1"/>
    </source>
</evidence>
<reference evidence="1" key="1">
    <citation type="submission" date="2020-05" db="EMBL/GenBank/DDBJ databases">
        <title>Large-scale comparative analyses of tick genomes elucidate their genetic diversity and vector capacities.</title>
        <authorList>
            <person name="Jia N."/>
            <person name="Wang J."/>
            <person name="Shi W."/>
            <person name="Du L."/>
            <person name="Sun Y."/>
            <person name="Zhan W."/>
            <person name="Jiang J."/>
            <person name="Wang Q."/>
            <person name="Zhang B."/>
            <person name="Ji P."/>
            <person name="Sakyi L.B."/>
            <person name="Cui X."/>
            <person name="Yuan T."/>
            <person name="Jiang B."/>
            <person name="Yang W."/>
            <person name="Lam T.T.-Y."/>
            <person name="Chang Q."/>
            <person name="Ding S."/>
            <person name="Wang X."/>
            <person name="Zhu J."/>
            <person name="Ruan X."/>
            <person name="Zhao L."/>
            <person name="Wei J."/>
            <person name="Que T."/>
            <person name="Du C."/>
            <person name="Cheng J."/>
            <person name="Dai P."/>
            <person name="Han X."/>
            <person name="Huang E."/>
            <person name="Gao Y."/>
            <person name="Liu J."/>
            <person name="Shao H."/>
            <person name="Ye R."/>
            <person name="Li L."/>
            <person name="Wei W."/>
            <person name="Wang X."/>
            <person name="Wang C."/>
            <person name="Yang T."/>
            <person name="Huo Q."/>
            <person name="Li W."/>
            <person name="Guo W."/>
            <person name="Chen H."/>
            <person name="Zhou L."/>
            <person name="Ni X."/>
            <person name="Tian J."/>
            <person name="Zhou Y."/>
            <person name="Sheng Y."/>
            <person name="Liu T."/>
            <person name="Pan Y."/>
            <person name="Xia L."/>
            <person name="Li J."/>
            <person name="Zhao F."/>
            <person name="Cao W."/>
        </authorList>
    </citation>
    <scope>NUCLEOTIDE SEQUENCE</scope>
    <source>
        <strain evidence="1">Hyas-2018</strain>
    </source>
</reference>
<gene>
    <name evidence="1" type="ORF">HPB50_019350</name>
</gene>
<keyword evidence="2" id="KW-1185">Reference proteome</keyword>
<accession>A0ACB7SFJ9</accession>
<protein>
    <submittedName>
        <fullName evidence="1">Uncharacterized protein</fullName>
    </submittedName>
</protein>
<dbReference type="EMBL" id="CM023484">
    <property type="protein sequence ID" value="KAH6933962.1"/>
    <property type="molecule type" value="Genomic_DNA"/>
</dbReference>
<comment type="caution">
    <text evidence="1">The sequence shown here is derived from an EMBL/GenBank/DDBJ whole genome shotgun (WGS) entry which is preliminary data.</text>
</comment>
<dbReference type="Proteomes" id="UP000821845">
    <property type="component" value="Chromosome 4"/>
</dbReference>
<proteinExistence type="predicted"/>
<sequence>MYALKANALFSLRQSRDKIASDESGRLAAELEAFLGGRNLPGMALAVSILASAVNGMNIVAIVGHYYAHGFHLFWRGVWIPLSTAFVATTVVPLLYGLRVATVFQYLRMRFDNKVGITACVIYFVLSVSKLYVLL</sequence>
<name>A0ACB7SFJ9_HYAAI</name>